<comment type="similarity">
    <text evidence="2">Belongs to the membrane fusion protein (MFP) (TC 8.A.1) family.</text>
</comment>
<evidence type="ECO:0000259" key="6">
    <source>
        <dbReference type="Pfam" id="PF25876"/>
    </source>
</evidence>
<dbReference type="GO" id="GO:0022857">
    <property type="term" value="F:transmembrane transporter activity"/>
    <property type="evidence" value="ECO:0007669"/>
    <property type="project" value="InterPro"/>
</dbReference>
<accession>V2TSB2</accession>
<name>V2TSB2_9GAMM</name>
<dbReference type="STRING" id="1392540.P256_00960"/>
<dbReference type="Gene3D" id="2.40.50.100">
    <property type="match status" value="1"/>
</dbReference>
<dbReference type="HOGENOM" id="CLU_018816_2_1_6"/>
<dbReference type="SUPFAM" id="SSF111369">
    <property type="entry name" value="HlyD-like secretion proteins"/>
    <property type="match status" value="1"/>
</dbReference>
<dbReference type="Pfam" id="PF25876">
    <property type="entry name" value="HH_MFP_RND"/>
    <property type="match status" value="1"/>
</dbReference>
<dbReference type="Gene3D" id="1.10.287.470">
    <property type="entry name" value="Helix hairpin bin"/>
    <property type="match status" value="1"/>
</dbReference>
<feature type="domain" description="Multidrug resistance protein MdtA-like beta-barrel" evidence="8">
    <location>
        <begin position="254"/>
        <end position="342"/>
    </location>
</feature>
<dbReference type="Gene3D" id="2.40.30.170">
    <property type="match status" value="1"/>
</dbReference>
<evidence type="ECO:0000259" key="7">
    <source>
        <dbReference type="Pfam" id="PF25917"/>
    </source>
</evidence>
<evidence type="ECO:0000259" key="9">
    <source>
        <dbReference type="Pfam" id="PF25967"/>
    </source>
</evidence>
<dbReference type="Pfam" id="PF25967">
    <property type="entry name" value="RND-MFP_C"/>
    <property type="match status" value="1"/>
</dbReference>
<dbReference type="InterPro" id="IPR006143">
    <property type="entry name" value="RND_pump_MFP"/>
</dbReference>
<dbReference type="eggNOG" id="COG0845">
    <property type="taxonomic scope" value="Bacteria"/>
</dbReference>
<dbReference type="InterPro" id="IPR058626">
    <property type="entry name" value="MdtA-like_b-barrel"/>
</dbReference>
<evidence type="ECO:0000256" key="5">
    <source>
        <dbReference type="SAM" id="Phobius"/>
    </source>
</evidence>
<protein>
    <recommendedName>
        <fullName evidence="12">RND efflux pump membrane fusion protein barrel-sandwich domain-containing protein</fullName>
    </recommendedName>
</protein>
<organism evidence="10 11">
    <name type="scientific">Acinetobacter nectaris CIP 110549</name>
    <dbReference type="NCBI Taxonomy" id="1392540"/>
    <lineage>
        <taxon>Bacteria</taxon>
        <taxon>Pseudomonadati</taxon>
        <taxon>Pseudomonadota</taxon>
        <taxon>Gammaproteobacteria</taxon>
        <taxon>Moraxellales</taxon>
        <taxon>Moraxellaceae</taxon>
        <taxon>Acinetobacter</taxon>
    </lineage>
</organism>
<feature type="region of interest" description="Disordered" evidence="4">
    <location>
        <begin position="418"/>
        <end position="444"/>
    </location>
</feature>
<evidence type="ECO:0008006" key="12">
    <source>
        <dbReference type="Google" id="ProtNLM"/>
    </source>
</evidence>
<gene>
    <name evidence="10" type="ORF">P256_00960</name>
</gene>
<dbReference type="Pfam" id="PF25917">
    <property type="entry name" value="BSH_RND"/>
    <property type="match status" value="1"/>
</dbReference>
<dbReference type="PATRIC" id="fig|1392540.3.peg.930"/>
<comment type="subcellular location">
    <subcellularLocation>
        <location evidence="1">Cell inner membrane</location>
        <topology evidence="1">Lipid-anchor</topology>
    </subcellularLocation>
</comment>
<dbReference type="FunFam" id="2.40.420.20:FF:000001">
    <property type="entry name" value="Efflux RND transporter periplasmic adaptor subunit"/>
    <property type="match status" value="1"/>
</dbReference>
<dbReference type="Pfam" id="PF25944">
    <property type="entry name" value="Beta-barrel_RND"/>
    <property type="match status" value="1"/>
</dbReference>
<feature type="coiled-coil region" evidence="3">
    <location>
        <begin position="148"/>
        <end position="213"/>
    </location>
</feature>
<dbReference type="Proteomes" id="UP000023785">
    <property type="component" value="Unassembled WGS sequence"/>
</dbReference>
<evidence type="ECO:0000259" key="8">
    <source>
        <dbReference type="Pfam" id="PF25944"/>
    </source>
</evidence>
<dbReference type="InterPro" id="IPR058624">
    <property type="entry name" value="MdtA-like_HH"/>
</dbReference>
<feature type="transmembrane region" description="Helical" evidence="5">
    <location>
        <begin position="6"/>
        <end position="23"/>
    </location>
</feature>
<reference evidence="10 11" key="1">
    <citation type="submission" date="2013-10" db="EMBL/GenBank/DDBJ databases">
        <title>The Genome Sequence of Acinetobacter nectaris CIP 110549.</title>
        <authorList>
            <consortium name="The Broad Institute Genomics Platform"/>
            <consortium name="The Broad Institute Genome Sequencing Center for Infectious Disease"/>
            <person name="Cerqueira G."/>
            <person name="Feldgarden M."/>
            <person name="Courvalin P."/>
            <person name="Grillot-Courvalin C."/>
            <person name="Clermont D."/>
            <person name="Rocha E."/>
            <person name="Yoon E.-J."/>
            <person name="Nemec A."/>
            <person name="Young S.K."/>
            <person name="Zeng Q."/>
            <person name="Gargeya S."/>
            <person name="Fitzgerald M."/>
            <person name="Abouelleil A."/>
            <person name="Alvarado L."/>
            <person name="Berlin A.M."/>
            <person name="Chapman S.B."/>
            <person name="Gainer-Dewar J."/>
            <person name="Goldberg J."/>
            <person name="Gnerre S."/>
            <person name="Griggs A."/>
            <person name="Gujja S."/>
            <person name="Hansen M."/>
            <person name="Howarth C."/>
            <person name="Imamovic A."/>
            <person name="Ireland A."/>
            <person name="Larimer J."/>
            <person name="McCowan C."/>
            <person name="Murphy C."/>
            <person name="Pearson M."/>
            <person name="Poon T.W."/>
            <person name="Priest M."/>
            <person name="Roberts A."/>
            <person name="Saif S."/>
            <person name="Shea T."/>
            <person name="Sykes S."/>
            <person name="Wortman J."/>
            <person name="Nusbaum C."/>
            <person name="Birren B."/>
        </authorList>
    </citation>
    <scope>NUCLEOTIDE SEQUENCE [LARGE SCALE GENOMIC DNA]</scope>
    <source>
        <strain evidence="10 11">CIP 110549</strain>
    </source>
</reference>
<evidence type="ECO:0000313" key="10">
    <source>
        <dbReference type="EMBL" id="ESK40507.1"/>
    </source>
</evidence>
<dbReference type="NCBIfam" id="TIGR01730">
    <property type="entry name" value="RND_mfp"/>
    <property type="match status" value="1"/>
</dbReference>
<evidence type="ECO:0000256" key="1">
    <source>
        <dbReference type="ARBA" id="ARBA00004519"/>
    </source>
</evidence>
<proteinExistence type="inferred from homology"/>
<dbReference type="Gene3D" id="2.40.420.20">
    <property type="match status" value="1"/>
</dbReference>
<feature type="domain" description="Multidrug resistance protein MdtA-like C-terminal permuted SH3" evidence="9">
    <location>
        <begin position="346"/>
        <end position="406"/>
    </location>
</feature>
<evidence type="ECO:0000256" key="3">
    <source>
        <dbReference type="SAM" id="Coils"/>
    </source>
</evidence>
<dbReference type="AlphaFoldDB" id="V2TSB2"/>
<dbReference type="InterPro" id="IPR058625">
    <property type="entry name" value="MdtA-like_BSH"/>
</dbReference>
<evidence type="ECO:0000256" key="4">
    <source>
        <dbReference type="SAM" id="MobiDB-lite"/>
    </source>
</evidence>
<dbReference type="PANTHER" id="PTHR30158">
    <property type="entry name" value="ACRA/E-RELATED COMPONENT OF DRUG EFFLUX TRANSPORTER"/>
    <property type="match status" value="1"/>
</dbReference>
<feature type="compositionally biased region" description="Polar residues" evidence="4">
    <location>
        <begin position="420"/>
        <end position="444"/>
    </location>
</feature>
<keyword evidence="5" id="KW-0472">Membrane</keyword>
<evidence type="ECO:0000313" key="11">
    <source>
        <dbReference type="Proteomes" id="UP000023785"/>
    </source>
</evidence>
<comment type="caution">
    <text evidence="10">The sequence shown here is derived from an EMBL/GenBank/DDBJ whole genome shotgun (WGS) entry which is preliminary data.</text>
</comment>
<dbReference type="InterPro" id="IPR058627">
    <property type="entry name" value="MdtA-like_C"/>
</dbReference>
<dbReference type="GO" id="GO:0046677">
    <property type="term" value="P:response to antibiotic"/>
    <property type="evidence" value="ECO:0007669"/>
    <property type="project" value="TreeGrafter"/>
</dbReference>
<keyword evidence="11" id="KW-1185">Reference proteome</keyword>
<feature type="domain" description="Multidrug resistance protein MdtA-like barrel-sandwich hybrid" evidence="7">
    <location>
        <begin position="109"/>
        <end position="249"/>
    </location>
</feature>
<keyword evidence="3" id="KW-0175">Coiled coil</keyword>
<feature type="domain" description="Multidrug resistance protein MdtA-like alpha-helical hairpin" evidence="6">
    <location>
        <begin position="149"/>
        <end position="217"/>
    </location>
</feature>
<dbReference type="PANTHER" id="PTHR30158:SF3">
    <property type="entry name" value="MULTIDRUG EFFLUX PUMP SUBUNIT ACRA-RELATED"/>
    <property type="match status" value="1"/>
</dbReference>
<evidence type="ECO:0000256" key="2">
    <source>
        <dbReference type="ARBA" id="ARBA00009477"/>
    </source>
</evidence>
<keyword evidence="5" id="KW-0812">Transmembrane</keyword>
<dbReference type="GO" id="GO:0005886">
    <property type="term" value="C:plasma membrane"/>
    <property type="evidence" value="ECO:0007669"/>
    <property type="project" value="UniProtKB-SubCell"/>
</dbReference>
<keyword evidence="5" id="KW-1133">Transmembrane helix</keyword>
<dbReference type="EMBL" id="AYER01000003">
    <property type="protein sequence ID" value="ESK40507.1"/>
    <property type="molecule type" value="Genomic_DNA"/>
</dbReference>
<sequence length="444" mass="47945">MQTKELVVFGFLYLLVLFIIISKQNLTMKFKNQNEVERMRSAKLWAPTLSACALAVSLALVGCSKNASSEAGAGQQQAPAPEVGVITAQPQNVEQSIELSGRTTAYQVSEVRPQTSGIILRRLFTEGSFVREGQALYQLDSRTNKASVENFKATLLQQEANLKSLQIKLNRYKELVSSHAVARQDYDDLVGQVNVAKAQVDAARAQVNNAEVDLGYSTIRSPISGQSGPSSVTAGALVTANQTNSLVTIRQLDPIYVDINQSSTELLRLRQNLSQGSIDRSNNTRVKLKLEDGSYYSTEGTLAFSDANVNEQTGTVTVRAVFPNTKHLLLPGMYATAEIAQGVIPNAYLIPQLALSRTPSNQAIVFVANEKGVVESRPVETSGTQGQNWIITKGLNPGDKVIVDGVAKVKAGEQVKIKPYQTNEGQSMTGAQAPSASNRNTTKG</sequence>